<evidence type="ECO:0000313" key="5">
    <source>
        <dbReference type="EMBL" id="KFB09294.1"/>
    </source>
</evidence>
<dbReference type="Proteomes" id="UP000053675">
    <property type="component" value="Unassembled WGS sequence"/>
</dbReference>
<dbReference type="AlphaFoldDB" id="A0A084U8K8"/>
<accession>A0A084U8K8</accession>
<evidence type="ECO:0000256" key="3">
    <source>
        <dbReference type="ARBA" id="ARBA00022729"/>
    </source>
</evidence>
<protein>
    <submittedName>
        <fullName evidence="5">TRAP-type C4-dicarboxylate transport system, periplasmic component</fullName>
    </submittedName>
</protein>
<gene>
    <name evidence="5" type="ORF">EL18_00309</name>
</gene>
<keyword evidence="2" id="KW-0813">Transport</keyword>
<reference evidence="5 6" key="1">
    <citation type="submission" date="2014-05" db="EMBL/GenBank/DDBJ databases">
        <title>Draft Genome Sequence of Nitratireductor basaltis Strain UMTGB225, A Marine Bacterium Isolated from Green Barrel Tunicate.</title>
        <authorList>
            <person name="Gan H.Y."/>
        </authorList>
    </citation>
    <scope>NUCLEOTIDE SEQUENCE [LARGE SCALE GENOMIC DNA]</scope>
    <source>
        <strain evidence="5 6">UMTGB225</strain>
    </source>
</reference>
<evidence type="ECO:0000256" key="4">
    <source>
        <dbReference type="SAM" id="SignalP"/>
    </source>
</evidence>
<dbReference type="InterPro" id="IPR018389">
    <property type="entry name" value="DctP_fam"/>
</dbReference>
<keyword evidence="6" id="KW-1185">Reference proteome</keyword>
<comment type="similarity">
    <text evidence="1">Belongs to the bacterial solute-binding protein 7 family.</text>
</comment>
<dbReference type="InterPro" id="IPR038404">
    <property type="entry name" value="TRAP_DctP_sf"/>
</dbReference>
<evidence type="ECO:0000256" key="2">
    <source>
        <dbReference type="ARBA" id="ARBA00022448"/>
    </source>
</evidence>
<dbReference type="STRING" id="472175.EL18_00309"/>
<sequence length="335" mass="38036">MKRIIRTCMAALVASALGTGLMATAQAETWRMAHKMPPDSIEGQLFQYFADKVDEKTGGELTVKVFPNEQLGSDDTVLEQLQIGTVNVYPEGSSYLQKWVPDVKFTSAPFLFDDREHWARFMETDLVKGWFKTIEEEAGIALIGSPTAFVRGPYRVMVTDKPWESLDEMQGTRLRMHPDELAAEAWRHLGAEVRTLAWTEVYESISRGIVDAVNSPIALVEPMKFYEVAPHVIRHDEYPQGMAFMTNAKRWNALSDELRSQVLEAFADMAAESEKRMMEAAEKDLETMKAKNVSYFEPDTSDFVARMESFYQKMEEAGELPEGFLEAVRSTRETN</sequence>
<dbReference type="OrthoDB" id="7818209at2"/>
<name>A0A084U8K8_9HYPH</name>
<keyword evidence="3 4" id="KW-0732">Signal</keyword>
<feature type="signal peptide" evidence="4">
    <location>
        <begin position="1"/>
        <end position="27"/>
    </location>
</feature>
<dbReference type="PANTHER" id="PTHR33376">
    <property type="match status" value="1"/>
</dbReference>
<dbReference type="PATRIC" id="fig|472175.3.peg.319"/>
<proteinExistence type="inferred from homology"/>
<evidence type="ECO:0000313" key="6">
    <source>
        <dbReference type="Proteomes" id="UP000053675"/>
    </source>
</evidence>
<dbReference type="RefSeq" id="WP_036479074.1">
    <property type="nucleotide sequence ID" value="NZ_JMQM01000001.1"/>
</dbReference>
<organism evidence="5 6">
    <name type="scientific">Nitratireductor basaltis</name>
    <dbReference type="NCBI Taxonomy" id="472175"/>
    <lineage>
        <taxon>Bacteria</taxon>
        <taxon>Pseudomonadati</taxon>
        <taxon>Pseudomonadota</taxon>
        <taxon>Alphaproteobacteria</taxon>
        <taxon>Hyphomicrobiales</taxon>
        <taxon>Phyllobacteriaceae</taxon>
        <taxon>Nitratireductor</taxon>
    </lineage>
</organism>
<dbReference type="Pfam" id="PF03480">
    <property type="entry name" value="DctP"/>
    <property type="match status" value="1"/>
</dbReference>
<dbReference type="Gene3D" id="3.40.190.170">
    <property type="entry name" value="Bacterial extracellular solute-binding protein, family 7"/>
    <property type="match status" value="1"/>
</dbReference>
<dbReference type="NCBIfam" id="NF037995">
    <property type="entry name" value="TRAP_S1"/>
    <property type="match status" value="1"/>
</dbReference>
<evidence type="ECO:0000256" key="1">
    <source>
        <dbReference type="ARBA" id="ARBA00009023"/>
    </source>
</evidence>
<dbReference type="CDD" id="cd13603">
    <property type="entry name" value="PBP2_TRAP_Siap_TeaA_like"/>
    <property type="match status" value="1"/>
</dbReference>
<dbReference type="EMBL" id="JMQM01000001">
    <property type="protein sequence ID" value="KFB09294.1"/>
    <property type="molecule type" value="Genomic_DNA"/>
</dbReference>
<dbReference type="PANTHER" id="PTHR33376:SF7">
    <property type="entry name" value="C4-DICARBOXYLATE-BINDING PROTEIN DCTB"/>
    <property type="match status" value="1"/>
</dbReference>
<dbReference type="GO" id="GO:0055085">
    <property type="term" value="P:transmembrane transport"/>
    <property type="evidence" value="ECO:0007669"/>
    <property type="project" value="InterPro"/>
</dbReference>
<feature type="chain" id="PRO_5001782946" evidence="4">
    <location>
        <begin position="28"/>
        <end position="335"/>
    </location>
</feature>
<comment type="caution">
    <text evidence="5">The sequence shown here is derived from an EMBL/GenBank/DDBJ whole genome shotgun (WGS) entry which is preliminary data.</text>
</comment>
<dbReference type="eggNOG" id="COG1638">
    <property type="taxonomic scope" value="Bacteria"/>
</dbReference>